<dbReference type="Proteomes" id="UP001162501">
    <property type="component" value="Chromosome 10"/>
</dbReference>
<accession>A0AC59Y764</accession>
<name>A0AC59Y764_RANTA</name>
<proteinExistence type="predicted"/>
<dbReference type="EMBL" id="OX596094">
    <property type="protein sequence ID" value="CAM9427643.1"/>
    <property type="molecule type" value="Genomic_DNA"/>
</dbReference>
<sequence length="691" mass="78343">MTPSSPTLITHPAGPALEARHRPPPPQHTHNFLAASAGRSPGAKDRALDPRLQAPLLARHARAWTRRRPQGPRLPRCPSWIVWSLSAGSSQPAEASGNTQGTSGPSDTPHTPCVPMRDQALRYRSIHTQLMEMVLALRQTVEDHITQLTTRPQEQDPGLEEQRHGQAIREQEALLGRLLFQIVSFLPAGAPGNQSFQPPCTSTDSRGDAGGGQPVQTSRQTGQMFYQESDFENTIISYDLSNRGIDISALYHLSFRDYNTYQGNKYHKDKNTLGYINLGTSENKLCTDLLAERLNQSDMTYIDEDLLQYTDWRGQPFLRKEVARFLTFYCKTPEFLDPENVVILNGRSAVFSALAMVLCDPGEAFLVPTPSYGGFAFSTHLYAKVKLVPVHLESQVTEASGYPFQLTVDKLEQALLGAKIEGKKVRGLVLINPQNPLGDVYSQDSMMEYLEFAKKYNLHVIVDEMYMLSVFDEAITFHSVLSMKSLPDPNKTHVIWGTSKDFCISGFRFGALYTHNREVASAMSSFGYLHSISGIAQYKLRQLLQDREWIDNVYLPSYHFRLQEAHRYVTHKLKALKVPFLNRGSGLYVWINLKQYLDPCTFEEELLLHHRFLDHKLILSPGKTFMCKEPGWFRLIFAVRPHLLRSAMRRFQQVLVEQEQEHRVKQLEDAMKEEVSTSQPETPASPVLRKS</sequence>
<protein>
    <submittedName>
        <fullName evidence="1">Uncharacterized protein</fullName>
    </submittedName>
</protein>
<reference evidence="1" key="1">
    <citation type="submission" date="2023-05" db="EMBL/GenBank/DDBJ databases">
        <authorList>
            <consortium name="ELIXIR-Norway"/>
        </authorList>
    </citation>
    <scope>NUCLEOTIDE SEQUENCE</scope>
</reference>
<reference evidence="1" key="2">
    <citation type="submission" date="2025-03" db="EMBL/GenBank/DDBJ databases">
        <authorList>
            <consortium name="ELIXIR-Norway"/>
            <consortium name="Elixir Norway"/>
        </authorList>
    </citation>
    <scope>NUCLEOTIDE SEQUENCE</scope>
</reference>
<evidence type="ECO:0000313" key="1">
    <source>
        <dbReference type="EMBL" id="CAM9427643.1"/>
    </source>
</evidence>
<organism evidence="1 2">
    <name type="scientific">Rangifer tarandus platyrhynchus</name>
    <name type="common">Svalbard reindeer</name>
    <dbReference type="NCBI Taxonomy" id="3082113"/>
    <lineage>
        <taxon>Eukaryota</taxon>
        <taxon>Metazoa</taxon>
        <taxon>Chordata</taxon>
        <taxon>Craniata</taxon>
        <taxon>Vertebrata</taxon>
        <taxon>Euteleostomi</taxon>
        <taxon>Mammalia</taxon>
        <taxon>Eutheria</taxon>
        <taxon>Laurasiatheria</taxon>
        <taxon>Artiodactyla</taxon>
        <taxon>Ruminantia</taxon>
        <taxon>Pecora</taxon>
        <taxon>Cervidae</taxon>
        <taxon>Odocoileinae</taxon>
        <taxon>Rangifer</taxon>
    </lineage>
</organism>
<evidence type="ECO:0000313" key="2">
    <source>
        <dbReference type="Proteomes" id="UP001162501"/>
    </source>
</evidence>
<gene>
    <name evidence="1" type="ORF">MRATA1EN22A_LOCUS2374</name>
</gene>